<gene>
    <name evidence="4" type="ORF">LEMA_P023650.1</name>
</gene>
<dbReference type="VEuPathDB" id="FungiDB:LEMA_P023650.1"/>
<dbReference type="STRING" id="985895.E4ZX03"/>
<dbReference type="PANTHER" id="PTHR47785">
    <property type="entry name" value="ZN(II)2CYS6 TRANSCRIPTION FACTOR (EUROFUNG)-RELATED-RELATED"/>
    <property type="match status" value="1"/>
</dbReference>
<dbReference type="AlphaFoldDB" id="E4ZX03"/>
<dbReference type="CDD" id="cd00067">
    <property type="entry name" value="GAL4"/>
    <property type="match status" value="1"/>
</dbReference>
<dbReference type="InterPro" id="IPR001138">
    <property type="entry name" value="Zn2Cys6_DnaBD"/>
</dbReference>
<dbReference type="eggNOG" id="ENOG502QT5J">
    <property type="taxonomic scope" value="Eukaryota"/>
</dbReference>
<dbReference type="PROSITE" id="PS00463">
    <property type="entry name" value="ZN2_CY6_FUNGAL_1"/>
    <property type="match status" value="1"/>
</dbReference>
<evidence type="ECO:0000256" key="2">
    <source>
        <dbReference type="SAM" id="MobiDB-lite"/>
    </source>
</evidence>
<accession>E4ZX03</accession>
<dbReference type="Gene3D" id="4.10.240.10">
    <property type="entry name" value="Zn(2)-C6 fungal-type DNA-binding domain"/>
    <property type="match status" value="1"/>
</dbReference>
<dbReference type="InParanoid" id="E4ZX03"/>
<feature type="compositionally biased region" description="Basic and acidic residues" evidence="2">
    <location>
        <begin position="238"/>
        <end position="251"/>
    </location>
</feature>
<dbReference type="EMBL" id="FP929127">
    <property type="protein sequence ID" value="CBX95213.1"/>
    <property type="molecule type" value="Genomic_DNA"/>
</dbReference>
<evidence type="ECO:0000313" key="5">
    <source>
        <dbReference type="Proteomes" id="UP000002668"/>
    </source>
</evidence>
<dbReference type="OMA" id="CTHSEPL"/>
<dbReference type="HOGENOM" id="CLU_525866_0_0_1"/>
<evidence type="ECO:0000259" key="3">
    <source>
        <dbReference type="PROSITE" id="PS50048"/>
    </source>
</evidence>
<dbReference type="GO" id="GO:0008270">
    <property type="term" value="F:zinc ion binding"/>
    <property type="evidence" value="ECO:0007669"/>
    <property type="project" value="InterPro"/>
</dbReference>
<feature type="region of interest" description="Disordered" evidence="2">
    <location>
        <begin position="155"/>
        <end position="184"/>
    </location>
</feature>
<feature type="domain" description="Zn(2)-C6 fungal-type" evidence="3">
    <location>
        <begin position="78"/>
        <end position="107"/>
    </location>
</feature>
<dbReference type="PANTHER" id="PTHR47785:SF4">
    <property type="entry name" value="ZN(II)2CYS6 TRANSCRIPTION FACTOR (EUROFUNG)"/>
    <property type="match status" value="1"/>
</dbReference>
<name>E4ZX03_LEPMJ</name>
<feature type="compositionally biased region" description="Polar residues" evidence="2">
    <location>
        <begin position="155"/>
        <end position="177"/>
    </location>
</feature>
<dbReference type="GO" id="GO:0000981">
    <property type="term" value="F:DNA-binding transcription factor activity, RNA polymerase II-specific"/>
    <property type="evidence" value="ECO:0007669"/>
    <property type="project" value="InterPro"/>
</dbReference>
<reference evidence="5" key="1">
    <citation type="journal article" date="2011" name="Nat. Commun.">
        <title>Effector diversification within compartments of the Leptosphaeria maculans genome affected by Repeat-Induced Point mutations.</title>
        <authorList>
            <person name="Rouxel T."/>
            <person name="Grandaubert J."/>
            <person name="Hane J.K."/>
            <person name="Hoede C."/>
            <person name="van de Wouw A.P."/>
            <person name="Couloux A."/>
            <person name="Dominguez V."/>
            <person name="Anthouard V."/>
            <person name="Bally P."/>
            <person name="Bourras S."/>
            <person name="Cozijnsen A.J."/>
            <person name="Ciuffetti L.M."/>
            <person name="Degrave A."/>
            <person name="Dilmaghani A."/>
            <person name="Duret L."/>
            <person name="Fudal I."/>
            <person name="Goodwin S.B."/>
            <person name="Gout L."/>
            <person name="Glaser N."/>
            <person name="Linglin J."/>
            <person name="Kema G.H.J."/>
            <person name="Lapalu N."/>
            <person name="Lawrence C.B."/>
            <person name="May K."/>
            <person name="Meyer M."/>
            <person name="Ollivier B."/>
            <person name="Poulain J."/>
            <person name="Schoch C.L."/>
            <person name="Simon A."/>
            <person name="Spatafora J.W."/>
            <person name="Stachowiak A."/>
            <person name="Turgeon B.G."/>
            <person name="Tyler B.M."/>
            <person name="Vincent D."/>
            <person name="Weissenbach J."/>
            <person name="Amselem J."/>
            <person name="Quesneville H."/>
            <person name="Oliver R.P."/>
            <person name="Wincker P."/>
            <person name="Balesdent M.-H."/>
            <person name="Howlett B.J."/>
        </authorList>
    </citation>
    <scope>NUCLEOTIDE SEQUENCE [LARGE SCALE GENOMIC DNA]</scope>
    <source>
        <strain evidence="5">JN3 / isolate v23.1.3 / race Av1-4-5-6-7-8</strain>
    </source>
</reference>
<dbReference type="PROSITE" id="PS50048">
    <property type="entry name" value="ZN2_CY6_FUNGAL_2"/>
    <property type="match status" value="1"/>
</dbReference>
<dbReference type="Pfam" id="PF00172">
    <property type="entry name" value="Zn_clus"/>
    <property type="match status" value="1"/>
</dbReference>
<dbReference type="Proteomes" id="UP000002668">
    <property type="component" value="Genome"/>
</dbReference>
<dbReference type="CDD" id="cd12148">
    <property type="entry name" value="fungal_TF_MHR"/>
    <property type="match status" value="1"/>
</dbReference>
<dbReference type="SMART" id="SM00066">
    <property type="entry name" value="GAL4"/>
    <property type="match status" value="1"/>
</dbReference>
<dbReference type="InterPro" id="IPR053181">
    <property type="entry name" value="EcdB-like_regulator"/>
</dbReference>
<feature type="region of interest" description="Disordered" evidence="2">
    <location>
        <begin position="229"/>
        <end position="251"/>
    </location>
</feature>
<keyword evidence="1" id="KW-0539">Nucleus</keyword>
<keyword evidence="5" id="KW-1185">Reference proteome</keyword>
<proteinExistence type="predicted"/>
<dbReference type="SUPFAM" id="SSF57701">
    <property type="entry name" value="Zn2/Cys6 DNA-binding domain"/>
    <property type="match status" value="1"/>
</dbReference>
<dbReference type="OrthoDB" id="3944708at2759"/>
<evidence type="ECO:0000313" key="4">
    <source>
        <dbReference type="EMBL" id="CBX95213.1"/>
    </source>
</evidence>
<organism evidence="5">
    <name type="scientific">Leptosphaeria maculans (strain JN3 / isolate v23.1.3 / race Av1-4-5-6-7-8)</name>
    <name type="common">Blackleg fungus</name>
    <name type="synonym">Phoma lingam</name>
    <dbReference type="NCBI Taxonomy" id="985895"/>
    <lineage>
        <taxon>Eukaryota</taxon>
        <taxon>Fungi</taxon>
        <taxon>Dikarya</taxon>
        <taxon>Ascomycota</taxon>
        <taxon>Pezizomycotina</taxon>
        <taxon>Dothideomycetes</taxon>
        <taxon>Pleosporomycetidae</taxon>
        <taxon>Pleosporales</taxon>
        <taxon>Pleosporineae</taxon>
        <taxon>Leptosphaeriaceae</taxon>
        <taxon>Plenodomus</taxon>
        <taxon>Plenodomus lingam/Leptosphaeria maculans species complex</taxon>
    </lineage>
</organism>
<dbReference type="InterPro" id="IPR036864">
    <property type="entry name" value="Zn2-C6_fun-type_DNA-bd_sf"/>
</dbReference>
<sequence>MAQDRSHEFYFRNDHRFPPPHDLTIPSSQFHIDQPQADFEIHPPPAYTYPYQTSHVVHPRPLGVPAGQISHKKRTTIACTECRARKRKCDGEEPCHHCELTQTPCLYKEAPPPPRTPSIAMLVKSLSTANETLQAMKQDLGSLKDDTVALNQSINASSPPARTLSQTSHAVSSSEDPASSGWPTRHITPAHMLFDEWPSIKDLSSGMDPMGLERNRRLLHIWEAGKGYNHNTLGPTSDPRRDNNSGLGLDHKPDLQSSTVWKLYNSYIETIHKLHPFMDENNLSTMIRAFSKKNSPDLKEIATRAIMADALAMGEGLKSKWYGGLDYENPLSDGGMERSLSNAIVLLVLALGKVCTHSEPLPAPQEDGAQHPNASNDKLPGIDYYANAVRILGSEQGGNSLGHAQAMILAALYLDQFTRVLESWSWINSACRVCYVIIKGNPKFTQSLGLKHSTTLPLKERSKLNSIKWVYWTCVHLESNIIAQMVSLTPSKITDLRSVVAYPDDVDDTVFFFGCTSR</sequence>
<evidence type="ECO:0000256" key="1">
    <source>
        <dbReference type="ARBA" id="ARBA00023242"/>
    </source>
</evidence>
<protein>
    <recommendedName>
        <fullName evidence="3">Zn(2)-C6 fungal-type domain-containing protein</fullName>
    </recommendedName>
</protein>